<proteinExistence type="predicted"/>
<reference evidence="2" key="1">
    <citation type="submission" date="2016-02" db="EMBL/GenBank/DDBJ databases">
        <authorList>
            <person name="liu f."/>
        </authorList>
    </citation>
    <scope>NUCLEOTIDE SEQUENCE [LARGE SCALE GENOMIC DNA]</scope>
</reference>
<name>A0A165B0H8_9SYNE</name>
<dbReference type="Proteomes" id="UP000182631">
    <property type="component" value="Unassembled WGS sequence"/>
</dbReference>
<gene>
    <name evidence="1" type="ORF">FLM9_501</name>
</gene>
<evidence type="ECO:0000313" key="2">
    <source>
        <dbReference type="Proteomes" id="UP000182631"/>
    </source>
</evidence>
<protein>
    <submittedName>
        <fullName evidence="1">Uncharacterized protein</fullName>
    </submittedName>
</protein>
<dbReference type="EMBL" id="FITM01000059">
    <property type="protein sequence ID" value="SAY38605.1"/>
    <property type="molecule type" value="Genomic_DNA"/>
</dbReference>
<dbReference type="AlphaFoldDB" id="A0A165B0H8"/>
<evidence type="ECO:0000313" key="1">
    <source>
        <dbReference type="EMBL" id="SAY38605.1"/>
    </source>
</evidence>
<keyword evidence="2" id="KW-1185">Reference proteome</keyword>
<accession>A0A165B0H8</accession>
<organism evidence="1 2">
    <name type="scientific">Candidatus Synechococcus spongiarum</name>
    <dbReference type="NCBI Taxonomy" id="431041"/>
    <lineage>
        <taxon>Bacteria</taxon>
        <taxon>Bacillati</taxon>
        <taxon>Cyanobacteriota</taxon>
        <taxon>Cyanophyceae</taxon>
        <taxon>Synechococcales</taxon>
        <taxon>Synechococcaceae</taxon>
        <taxon>Synechococcus</taxon>
    </lineage>
</organism>
<sequence>MWSFAHQMLPFRYSEVVKLLSSGTKALLFAAQDGGDA</sequence>